<organism evidence="2 3">
    <name type="scientific">Chironomus riparius</name>
    <dbReference type="NCBI Taxonomy" id="315576"/>
    <lineage>
        <taxon>Eukaryota</taxon>
        <taxon>Metazoa</taxon>
        <taxon>Ecdysozoa</taxon>
        <taxon>Arthropoda</taxon>
        <taxon>Hexapoda</taxon>
        <taxon>Insecta</taxon>
        <taxon>Pterygota</taxon>
        <taxon>Neoptera</taxon>
        <taxon>Endopterygota</taxon>
        <taxon>Diptera</taxon>
        <taxon>Nematocera</taxon>
        <taxon>Chironomoidea</taxon>
        <taxon>Chironomidae</taxon>
        <taxon>Chironominae</taxon>
        <taxon>Chironomus</taxon>
    </lineage>
</organism>
<evidence type="ECO:0000313" key="2">
    <source>
        <dbReference type="EMBL" id="CAG9811841.1"/>
    </source>
</evidence>
<evidence type="ECO:0000256" key="1">
    <source>
        <dbReference type="SAM" id="SignalP"/>
    </source>
</evidence>
<sequence length="78" mass="8762">MKLLFFFLFVSLSVVLVSSECGPNEDVFDCQSSSRNDCGCSMIAKADCVTGCMCKNGYCRKSYNEPCEKRSCQHPYYS</sequence>
<reference evidence="2" key="1">
    <citation type="submission" date="2022-01" db="EMBL/GenBank/DDBJ databases">
        <authorList>
            <person name="King R."/>
        </authorList>
    </citation>
    <scope>NUCLEOTIDE SEQUENCE</scope>
</reference>
<evidence type="ECO:0000313" key="3">
    <source>
        <dbReference type="Proteomes" id="UP001153620"/>
    </source>
</evidence>
<proteinExistence type="predicted"/>
<dbReference type="EMBL" id="OU895880">
    <property type="protein sequence ID" value="CAG9811841.1"/>
    <property type="molecule type" value="Genomic_DNA"/>
</dbReference>
<dbReference type="Proteomes" id="UP001153620">
    <property type="component" value="Chromosome 4"/>
</dbReference>
<keyword evidence="3" id="KW-1185">Reference proteome</keyword>
<dbReference type="OrthoDB" id="6724430at2759"/>
<name>A0A9N9S9D2_9DIPT</name>
<reference evidence="2" key="2">
    <citation type="submission" date="2022-10" db="EMBL/GenBank/DDBJ databases">
        <authorList>
            <consortium name="ENA_rothamsted_submissions"/>
            <consortium name="culmorum"/>
            <person name="King R."/>
        </authorList>
    </citation>
    <scope>NUCLEOTIDE SEQUENCE</scope>
</reference>
<evidence type="ECO:0008006" key="4">
    <source>
        <dbReference type="Google" id="ProtNLM"/>
    </source>
</evidence>
<feature type="signal peptide" evidence="1">
    <location>
        <begin position="1"/>
        <end position="19"/>
    </location>
</feature>
<protein>
    <recommendedName>
        <fullName evidence="4">TIL domain-containing protein</fullName>
    </recommendedName>
</protein>
<accession>A0A9N9S9D2</accession>
<gene>
    <name evidence="2" type="ORF">CHIRRI_LOCUS14648</name>
</gene>
<keyword evidence="1" id="KW-0732">Signal</keyword>
<feature type="chain" id="PRO_5040264604" description="TIL domain-containing protein" evidence="1">
    <location>
        <begin position="20"/>
        <end position="78"/>
    </location>
</feature>
<dbReference type="AlphaFoldDB" id="A0A9N9S9D2"/>